<gene>
    <name evidence="2" type="ORF">H5V45_04380</name>
</gene>
<proteinExistence type="predicted"/>
<organism evidence="2 3">
    <name type="scientific">Nocardioides luti</name>
    <dbReference type="NCBI Taxonomy" id="2761101"/>
    <lineage>
        <taxon>Bacteria</taxon>
        <taxon>Bacillati</taxon>
        <taxon>Actinomycetota</taxon>
        <taxon>Actinomycetes</taxon>
        <taxon>Propionibacteriales</taxon>
        <taxon>Nocardioidaceae</taxon>
        <taxon>Nocardioides</taxon>
    </lineage>
</organism>
<name>A0A7X0RE16_9ACTN</name>
<reference evidence="2 3" key="1">
    <citation type="submission" date="2020-08" db="EMBL/GenBank/DDBJ databases">
        <authorList>
            <person name="Seo M.-J."/>
        </authorList>
    </citation>
    <scope>NUCLEOTIDE SEQUENCE [LARGE SCALE GENOMIC DNA]</scope>
    <source>
        <strain evidence="2 3">KIGAM211</strain>
    </source>
</reference>
<dbReference type="EMBL" id="JACKXE010000001">
    <property type="protein sequence ID" value="MBB6626556.1"/>
    <property type="molecule type" value="Genomic_DNA"/>
</dbReference>
<comment type="caution">
    <text evidence="2">The sequence shown here is derived from an EMBL/GenBank/DDBJ whole genome shotgun (WGS) entry which is preliminary data.</text>
</comment>
<evidence type="ECO:0000313" key="3">
    <source>
        <dbReference type="Proteomes" id="UP000523955"/>
    </source>
</evidence>
<dbReference type="AlphaFoldDB" id="A0A7X0RE16"/>
<feature type="transmembrane region" description="Helical" evidence="1">
    <location>
        <begin position="12"/>
        <end position="33"/>
    </location>
</feature>
<evidence type="ECO:0000313" key="2">
    <source>
        <dbReference type="EMBL" id="MBB6626556.1"/>
    </source>
</evidence>
<evidence type="ECO:0000256" key="1">
    <source>
        <dbReference type="SAM" id="Phobius"/>
    </source>
</evidence>
<accession>A0A7X0RE16</accession>
<keyword evidence="3" id="KW-1185">Reference proteome</keyword>
<dbReference type="Proteomes" id="UP000523955">
    <property type="component" value="Unassembled WGS sequence"/>
</dbReference>
<keyword evidence="1" id="KW-0472">Membrane</keyword>
<keyword evidence="1" id="KW-0812">Transmembrane</keyword>
<protein>
    <submittedName>
        <fullName evidence="2">Uncharacterized protein</fullName>
    </submittedName>
</protein>
<dbReference type="RefSeq" id="WP_185251818.1">
    <property type="nucleotide sequence ID" value="NZ_JACKXE010000001.1"/>
</dbReference>
<keyword evidence="1" id="KW-1133">Transmembrane helix</keyword>
<sequence length="748" mass="77084">MLSPRRRDERGAAAILVALVTCSVLFVVAALTVDVGNTWARRGQLQHQVDRAAKYAAEQLPVDTATVGASPTATQLRVAQAAAYYLACHGVPGQSDLSAIPACPAPSSYTSDTAITTMARTMLANGRSTAPSALGAVSFPATNQVAVTAPDARVTFGFGRVVGKDGSTQRKSATAVVLSPGEILPVGMSLTCLANTLGTAPLGAGDTASRVMPVNYVSSGFRGQVGTTTDPTTTAPYFGDIQTQGNSAQVGLNTGSGGMSDPVTPDALSGLSSLSFTWGQTKSGYTPYRVSIFVRKAGYTSTSVTGSYVQTQQSPYVWNPVTHTVTLATPLANPYSFTLALPAGNYEAMIQLEGINASSGNIATWANLAANNAHFTVSPQPLGGDLRNTVSCSRPLQSPHQDLATDSAAMVVDLAQGLDHGLAAFPGLGDAVDAVHVTGGSTVGNVATLLGNPSAAFACGSNPAVKRDYPTRRTDGANCVHVDTATDWSAELTQGLLTGGTFATGSVSGRLRCPSSGACNHSSTRAVLTDPGGIAGRYNDDHFSDFALRDGSGSARYLSDPFLMSLDLFVSPTLPLVTPPNDSVDPALYASPRFFWAPVVVSAYTTGAAGDYPVMAFRPVFLTSDASSQVTTPVDLLLLDLITQSTTNGLTLAQTLTKFGQTAACLASPTTCELALLGLADVSTPLATFLGANTVTVGGLVIDRAAARVRSARIMTLAPGALPAVPRAYSGPTTDYLGVGPRIVRLVR</sequence>